<feature type="region of interest" description="Disordered" evidence="1">
    <location>
        <begin position="266"/>
        <end position="306"/>
    </location>
</feature>
<organism evidence="3 4">
    <name type="scientific">Crossiella cryophila</name>
    <dbReference type="NCBI Taxonomy" id="43355"/>
    <lineage>
        <taxon>Bacteria</taxon>
        <taxon>Bacillati</taxon>
        <taxon>Actinomycetota</taxon>
        <taxon>Actinomycetes</taxon>
        <taxon>Pseudonocardiales</taxon>
        <taxon>Pseudonocardiaceae</taxon>
        <taxon>Crossiella</taxon>
    </lineage>
</organism>
<evidence type="ECO:0000313" key="4">
    <source>
        <dbReference type="Proteomes" id="UP000533598"/>
    </source>
</evidence>
<accession>A0A7W7CAU7</accession>
<protein>
    <submittedName>
        <fullName evidence="3">Uncharacterized protein</fullName>
    </submittedName>
</protein>
<reference evidence="3 4" key="1">
    <citation type="submission" date="2020-08" db="EMBL/GenBank/DDBJ databases">
        <title>Sequencing the genomes of 1000 actinobacteria strains.</title>
        <authorList>
            <person name="Klenk H.-P."/>
        </authorList>
    </citation>
    <scope>NUCLEOTIDE SEQUENCE [LARGE SCALE GENOMIC DNA]</scope>
    <source>
        <strain evidence="3 4">DSM 44230</strain>
    </source>
</reference>
<keyword evidence="2" id="KW-0472">Membrane</keyword>
<name>A0A7W7CAU7_9PSEU</name>
<dbReference type="EMBL" id="JACHMH010000001">
    <property type="protein sequence ID" value="MBB4676294.1"/>
    <property type="molecule type" value="Genomic_DNA"/>
</dbReference>
<gene>
    <name evidence="3" type="ORF">HNR67_002412</name>
</gene>
<evidence type="ECO:0000313" key="3">
    <source>
        <dbReference type="EMBL" id="MBB4676294.1"/>
    </source>
</evidence>
<evidence type="ECO:0000256" key="2">
    <source>
        <dbReference type="SAM" id="Phobius"/>
    </source>
</evidence>
<sequence length="306" mass="34384">MTEDPQVREIRRRAFWRRNGGRFLGFGLVIAIGVTGAVLYRTGHLNGLAPDGIGGSTPTSSTPKVNLTTPFLGTEAGLWADGAAGITLPETGKLGKYSAEQVRAFAEQVRKVLITARLDRRVIVEGKTEHVFALMAPEAQEQYDEHREKEKLPVDGGSFLYTRIAPGYPLLEVEPKVKGELKVFLDGRGRLTASTNYVMAYAFKPDQPEKITDPHELIAIQRREAEWFLEDNKQIRKSQHGLWWGEKFNGYDYLMSCPASEKELLAPTFRENQQRRTNGPEPTAKHDRKHYFDPNSPVGDEDGCKK</sequence>
<dbReference type="Proteomes" id="UP000533598">
    <property type="component" value="Unassembled WGS sequence"/>
</dbReference>
<comment type="caution">
    <text evidence="3">The sequence shown here is derived from an EMBL/GenBank/DDBJ whole genome shotgun (WGS) entry which is preliminary data.</text>
</comment>
<keyword evidence="2" id="KW-0812">Transmembrane</keyword>
<feature type="transmembrane region" description="Helical" evidence="2">
    <location>
        <begin position="21"/>
        <end position="40"/>
    </location>
</feature>
<keyword evidence="2" id="KW-1133">Transmembrane helix</keyword>
<dbReference type="RefSeq" id="WP_185002139.1">
    <property type="nucleotide sequence ID" value="NZ_BAAAUI010000029.1"/>
</dbReference>
<proteinExistence type="predicted"/>
<evidence type="ECO:0000256" key="1">
    <source>
        <dbReference type="SAM" id="MobiDB-lite"/>
    </source>
</evidence>
<keyword evidence="4" id="KW-1185">Reference proteome</keyword>
<dbReference type="AlphaFoldDB" id="A0A7W7CAU7"/>